<dbReference type="InterPro" id="IPR016035">
    <property type="entry name" value="Acyl_Trfase/lysoPLipase"/>
</dbReference>
<evidence type="ECO:0000313" key="9">
    <source>
        <dbReference type="EMBL" id="ORZ14181.1"/>
    </source>
</evidence>
<comment type="function">
    <text evidence="6">Lipid hydrolase.</text>
</comment>
<dbReference type="GO" id="GO:0016020">
    <property type="term" value="C:membrane"/>
    <property type="evidence" value="ECO:0007669"/>
    <property type="project" value="UniProtKB-SubCell"/>
</dbReference>
<organism evidence="9 10">
    <name type="scientific">Absidia repens</name>
    <dbReference type="NCBI Taxonomy" id="90262"/>
    <lineage>
        <taxon>Eukaryota</taxon>
        <taxon>Fungi</taxon>
        <taxon>Fungi incertae sedis</taxon>
        <taxon>Mucoromycota</taxon>
        <taxon>Mucoromycotina</taxon>
        <taxon>Mucoromycetes</taxon>
        <taxon>Mucorales</taxon>
        <taxon>Cunninghamellaceae</taxon>
        <taxon>Absidia</taxon>
    </lineage>
</organism>
<feature type="region of interest" description="Disordered" evidence="7">
    <location>
        <begin position="755"/>
        <end position="792"/>
    </location>
</feature>
<keyword evidence="6" id="KW-0812">Transmembrane</keyword>
<comment type="subcellular location">
    <subcellularLocation>
        <location evidence="6">Membrane</location>
        <topology evidence="6">Single-pass membrane protein</topology>
    </subcellularLocation>
</comment>
<evidence type="ECO:0000256" key="3">
    <source>
        <dbReference type="ARBA" id="ARBA00022963"/>
    </source>
</evidence>
<evidence type="ECO:0000256" key="2">
    <source>
        <dbReference type="ARBA" id="ARBA00022801"/>
    </source>
</evidence>
<dbReference type="Proteomes" id="UP000193560">
    <property type="component" value="Unassembled WGS sequence"/>
</dbReference>
<feature type="short sequence motif" description="GXSXG" evidence="5">
    <location>
        <begin position="341"/>
        <end position="345"/>
    </location>
</feature>
<dbReference type="AlphaFoldDB" id="A0A1X2ID76"/>
<dbReference type="EC" id="3.1.1.-" evidence="6"/>
<evidence type="ECO:0000256" key="5">
    <source>
        <dbReference type="PROSITE-ProRule" id="PRU01161"/>
    </source>
</evidence>
<keyword evidence="9" id="KW-0808">Transferase</keyword>
<keyword evidence="3 5" id="KW-0442">Lipid degradation</keyword>
<feature type="region of interest" description="Disordered" evidence="7">
    <location>
        <begin position="654"/>
        <end position="685"/>
    </location>
</feature>
<keyword evidence="6" id="KW-0472">Membrane</keyword>
<feature type="compositionally biased region" description="Polar residues" evidence="7">
    <location>
        <begin position="12"/>
        <end position="24"/>
    </location>
</feature>
<dbReference type="InterPro" id="IPR002641">
    <property type="entry name" value="PNPLA_dom"/>
</dbReference>
<dbReference type="Pfam" id="PF11815">
    <property type="entry name" value="DUF3336"/>
    <property type="match status" value="1"/>
</dbReference>
<feature type="region of interest" description="Disordered" evidence="7">
    <location>
        <begin position="1"/>
        <end position="60"/>
    </location>
</feature>
<name>A0A1X2ID76_9FUNG</name>
<accession>A0A1X2ID76</accession>
<feature type="domain" description="PNPLA" evidence="8">
    <location>
        <begin position="310"/>
        <end position="502"/>
    </location>
</feature>
<dbReference type="GO" id="GO:0016740">
    <property type="term" value="F:transferase activity"/>
    <property type="evidence" value="ECO:0007669"/>
    <property type="project" value="UniProtKB-KW"/>
</dbReference>
<comment type="caution">
    <text evidence="5 6">Lacks conserved residue(s) required for the propagation of feature annotation.</text>
</comment>
<reference evidence="9 10" key="1">
    <citation type="submission" date="2016-07" db="EMBL/GenBank/DDBJ databases">
        <title>Pervasive Adenine N6-methylation of Active Genes in Fungi.</title>
        <authorList>
            <consortium name="DOE Joint Genome Institute"/>
            <person name="Mondo S.J."/>
            <person name="Dannebaum R.O."/>
            <person name="Kuo R.C."/>
            <person name="Labutti K."/>
            <person name="Haridas S."/>
            <person name="Kuo A."/>
            <person name="Salamov A."/>
            <person name="Ahrendt S.R."/>
            <person name="Lipzen A."/>
            <person name="Sullivan W."/>
            <person name="Andreopoulos W.B."/>
            <person name="Clum A."/>
            <person name="Lindquist E."/>
            <person name="Daum C."/>
            <person name="Ramamoorthy G.K."/>
            <person name="Gryganskyi A."/>
            <person name="Culley D."/>
            <person name="Magnuson J.K."/>
            <person name="James T.Y."/>
            <person name="O'Malley M.A."/>
            <person name="Stajich J.E."/>
            <person name="Spatafora J.W."/>
            <person name="Visel A."/>
            <person name="Grigoriev I.V."/>
        </authorList>
    </citation>
    <scope>NUCLEOTIDE SEQUENCE [LARGE SCALE GENOMIC DNA]</scope>
    <source>
        <strain evidence="9 10">NRRL 1336</strain>
    </source>
</reference>
<feature type="active site" description="Nucleophile" evidence="5">
    <location>
        <position position="343"/>
    </location>
</feature>
<evidence type="ECO:0000256" key="4">
    <source>
        <dbReference type="ARBA" id="ARBA00023098"/>
    </source>
</evidence>
<dbReference type="GO" id="GO:0016042">
    <property type="term" value="P:lipid catabolic process"/>
    <property type="evidence" value="ECO:0007669"/>
    <property type="project" value="UniProtKB-UniRule"/>
</dbReference>
<feature type="compositionally biased region" description="Low complexity" evidence="7">
    <location>
        <begin position="29"/>
        <end position="42"/>
    </location>
</feature>
<keyword evidence="10" id="KW-1185">Reference proteome</keyword>
<dbReference type="InterPro" id="IPR021771">
    <property type="entry name" value="Triacylglycerol_lipase_N"/>
</dbReference>
<dbReference type="PANTHER" id="PTHR14226">
    <property type="entry name" value="NEUROPATHY TARGET ESTERASE/SWISS CHEESE D.MELANOGASTER"/>
    <property type="match status" value="1"/>
</dbReference>
<feature type="compositionally biased region" description="Basic residues" evidence="7">
    <location>
        <begin position="654"/>
        <end position="663"/>
    </location>
</feature>
<dbReference type="GO" id="GO:0006641">
    <property type="term" value="P:triglyceride metabolic process"/>
    <property type="evidence" value="ECO:0007669"/>
    <property type="project" value="UniProtKB-ARBA"/>
</dbReference>
<evidence type="ECO:0000256" key="7">
    <source>
        <dbReference type="SAM" id="MobiDB-lite"/>
    </source>
</evidence>
<evidence type="ECO:0000313" key="10">
    <source>
        <dbReference type="Proteomes" id="UP000193560"/>
    </source>
</evidence>
<dbReference type="STRING" id="90262.A0A1X2ID76"/>
<evidence type="ECO:0000256" key="1">
    <source>
        <dbReference type="ARBA" id="ARBA00006104"/>
    </source>
</evidence>
<evidence type="ECO:0000256" key="6">
    <source>
        <dbReference type="RuleBase" id="RU362055"/>
    </source>
</evidence>
<dbReference type="OrthoDB" id="15478at2759"/>
<feature type="compositionally biased region" description="Low complexity" evidence="7">
    <location>
        <begin position="755"/>
        <end position="767"/>
    </location>
</feature>
<keyword evidence="4 5" id="KW-0443">Lipid metabolism</keyword>
<dbReference type="SUPFAM" id="SSF52151">
    <property type="entry name" value="FabD/lysophospholipase-like"/>
    <property type="match status" value="1"/>
</dbReference>
<comment type="caution">
    <text evidence="9">The sequence shown here is derived from an EMBL/GenBank/DDBJ whole genome shotgun (WGS) entry which is preliminary data.</text>
</comment>
<dbReference type="CDD" id="cd07232">
    <property type="entry name" value="Pat_PLPL"/>
    <property type="match status" value="1"/>
</dbReference>
<feature type="compositionally biased region" description="Basic residues" evidence="7">
    <location>
        <begin position="105"/>
        <end position="114"/>
    </location>
</feature>
<keyword evidence="2 5" id="KW-0378">Hydrolase</keyword>
<protein>
    <recommendedName>
        <fullName evidence="6">Patatin-like phospholipase domain-containing protein</fullName>
        <ecNumber evidence="6">3.1.1.-</ecNumber>
    </recommendedName>
</protein>
<dbReference type="PANTHER" id="PTHR14226:SF66">
    <property type="entry name" value="TRIACYLGLYCEROL LIPASE PTL2"/>
    <property type="match status" value="1"/>
</dbReference>
<dbReference type="PROSITE" id="PS51635">
    <property type="entry name" value="PNPLA"/>
    <property type="match status" value="1"/>
</dbReference>
<keyword evidence="6" id="KW-1133">Transmembrane helix</keyword>
<dbReference type="InterPro" id="IPR050301">
    <property type="entry name" value="NTE"/>
</dbReference>
<feature type="active site" description="Proton acceptor" evidence="5">
    <location>
        <position position="489"/>
    </location>
</feature>
<feature type="transmembrane region" description="Helical" evidence="6">
    <location>
        <begin position="132"/>
        <end position="152"/>
    </location>
</feature>
<proteinExistence type="inferred from homology"/>
<feature type="transmembrane region" description="Helical" evidence="6">
    <location>
        <begin position="309"/>
        <end position="330"/>
    </location>
</feature>
<dbReference type="Pfam" id="PF01734">
    <property type="entry name" value="Patatin"/>
    <property type="match status" value="1"/>
</dbReference>
<dbReference type="EMBL" id="MCGE01000015">
    <property type="protein sequence ID" value="ORZ14181.1"/>
    <property type="molecule type" value="Genomic_DNA"/>
</dbReference>
<feature type="region of interest" description="Disordered" evidence="7">
    <location>
        <begin position="95"/>
        <end position="123"/>
    </location>
</feature>
<feature type="compositionally biased region" description="Acidic residues" evidence="7">
    <location>
        <begin position="777"/>
        <end position="792"/>
    </location>
</feature>
<dbReference type="Gene3D" id="3.40.1090.10">
    <property type="entry name" value="Cytosolic phospholipase A2 catalytic domain"/>
    <property type="match status" value="2"/>
</dbReference>
<dbReference type="GO" id="GO:0004806">
    <property type="term" value="F:triacylglycerol lipase activity"/>
    <property type="evidence" value="ECO:0007669"/>
    <property type="project" value="InterPro"/>
</dbReference>
<evidence type="ECO:0000259" key="8">
    <source>
        <dbReference type="PROSITE" id="PS51635"/>
    </source>
</evidence>
<gene>
    <name evidence="9" type="ORF">BCR42DRAFT_418228</name>
</gene>
<comment type="similarity">
    <text evidence="1 6">Belongs to the PLPL family.</text>
</comment>
<sequence length="792" mass="88892">METYVNRLKPSMTANGHQSDSNEVPPTPSKSKSAPTQRSSSRSNKKRSSKSTNSTTSEFSLEHVNEDHVADFLQALSCDHLTQNDSGPEHIAASSQLMSPLRSLKNSRKNSKKKKQDEGGSPNGLSHTLLKYPFVFLIGCTMFVELLLYLGLRQSVRIWESLFSWRGKRRELRTHLRNSTTFEEWCQSAKNLDDHMKKEEWKVNPAYGFYDYRLIQKVIKHLKLYREKDDSESADNLKDVLYACLKQNFAGIENAKLYSNTYLGTKYLIDEYIDEVTKSIEALVKSTHIGVDDKRLAFRLYSKNYGRSAFCLSGGAGFGYFHLGVIRALLDQNLLPSIITGTSAGSLMGAIVCTRTDDELRHVLVPDLAQRIQIAHDSWTTKLTRYATTGAIFDSEQWCRDAMWFTRGSLTFKEAYERTGRVFNVSVIPYDAHSPSKLLNYITAPNCVIWSAVLASAAIPGILNPVVLMQKVPLSGRLIPYNYGHRFKDGSLRSDIPAQALHNHFNVNYAIVSQVNPHIHIFFYANQGSPGRPVTHRSGKGWRGGFLASTLEQLLKLELSKWLKVLRDLDLLPKVLNQDWSSIWLQKFDGDVTILPKAGLRDWFYILADPDAKRLTQLMKSGQLQTWPKIAMIKNRLRIENSIAIGRRRIRESLKSSRKKKTVASKAMDQQGSGGSGISDDGVSGDEGKYMDEFKFLSGRRLSMPGNIGGGGGDTDAIQGSKLLKEEQRRLKFLSQFTDTPGLGVVGMENSASYIGSSNKNINSSNNEPLIPYGGDNEVDDYMSDDETDVEL</sequence>